<accession>A0A7S0RX62</accession>
<organism evidence="5">
    <name type="scientific">Chlamydomonas leiostraca</name>
    <dbReference type="NCBI Taxonomy" id="1034604"/>
    <lineage>
        <taxon>Eukaryota</taxon>
        <taxon>Viridiplantae</taxon>
        <taxon>Chlorophyta</taxon>
        <taxon>core chlorophytes</taxon>
        <taxon>Chlorophyceae</taxon>
        <taxon>CS clade</taxon>
        <taxon>Chlamydomonadales</taxon>
        <taxon>Chlamydomonadaceae</taxon>
        <taxon>Chlamydomonas</taxon>
    </lineage>
</organism>
<feature type="region of interest" description="Disordered" evidence="3">
    <location>
        <begin position="218"/>
        <end position="240"/>
    </location>
</feature>
<dbReference type="Gene3D" id="1.20.920.10">
    <property type="entry name" value="Bromodomain-like"/>
    <property type="match status" value="1"/>
</dbReference>
<evidence type="ECO:0000313" key="5">
    <source>
        <dbReference type="EMBL" id="CAD8688593.1"/>
    </source>
</evidence>
<keyword evidence="1 2" id="KW-0103">Bromodomain</keyword>
<dbReference type="GO" id="GO:0016251">
    <property type="term" value="F:RNA polymerase II general transcription initiation factor activity"/>
    <property type="evidence" value="ECO:0007669"/>
    <property type="project" value="InterPro"/>
</dbReference>
<name>A0A7S0RX62_9CHLO</name>
<sequence length="240" mass="26090">MASLASSPCYHASSKLTADALDLAGQTNLVAKAVPATQAPSAGTLGPSLESCEANNQGLPDAAAGPEWGRVTHEADSAQPEPAPAFRSRREARAVLAGLFAHYVDKVLEVQEYWPFKNKVSKRVAPDYHDFVAPDDEVWLGLIKRRALDGEYESRDAFWADVVQLHINCEEYNKYGRGAACSPWLTDVSDTLIGHVARLMDGDAEDIEGAERFLALPPPAQAKKPSSAKGTKRVRFEEGW</sequence>
<dbReference type="SMART" id="SM00297">
    <property type="entry name" value="BROMO"/>
    <property type="match status" value="1"/>
</dbReference>
<dbReference type="AlphaFoldDB" id="A0A7S0RX62"/>
<gene>
    <name evidence="5" type="ORF">CLEI1391_LOCUS14060</name>
</gene>
<proteinExistence type="predicted"/>
<protein>
    <recommendedName>
        <fullName evidence="4">Bromo domain-containing protein</fullName>
    </recommendedName>
</protein>
<dbReference type="PANTHER" id="PTHR13900">
    <property type="entry name" value="TRANSCRIPTION INITIATION FACTOR TFIID"/>
    <property type="match status" value="1"/>
</dbReference>
<dbReference type="GO" id="GO:0005669">
    <property type="term" value="C:transcription factor TFIID complex"/>
    <property type="evidence" value="ECO:0007669"/>
    <property type="project" value="InterPro"/>
</dbReference>
<evidence type="ECO:0000256" key="1">
    <source>
        <dbReference type="ARBA" id="ARBA00023117"/>
    </source>
</evidence>
<evidence type="ECO:0000259" key="4">
    <source>
        <dbReference type="PROSITE" id="PS50014"/>
    </source>
</evidence>
<evidence type="ECO:0000256" key="2">
    <source>
        <dbReference type="PROSITE-ProRule" id="PRU00035"/>
    </source>
</evidence>
<dbReference type="PANTHER" id="PTHR13900:SF0">
    <property type="entry name" value="TRANSCRIPTION INITIATION FACTOR TFIID SUBUNIT 1"/>
    <property type="match status" value="1"/>
</dbReference>
<reference evidence="5" key="1">
    <citation type="submission" date="2021-01" db="EMBL/GenBank/DDBJ databases">
        <authorList>
            <person name="Corre E."/>
            <person name="Pelletier E."/>
            <person name="Niang G."/>
            <person name="Scheremetjew M."/>
            <person name="Finn R."/>
            <person name="Kale V."/>
            <person name="Holt S."/>
            <person name="Cochrane G."/>
            <person name="Meng A."/>
            <person name="Brown T."/>
            <person name="Cohen L."/>
        </authorList>
    </citation>
    <scope>NUCLEOTIDE SEQUENCE</scope>
    <source>
        <strain evidence="5">SAG 11-49</strain>
    </source>
</reference>
<dbReference type="GO" id="GO:0004402">
    <property type="term" value="F:histone acetyltransferase activity"/>
    <property type="evidence" value="ECO:0007669"/>
    <property type="project" value="InterPro"/>
</dbReference>
<feature type="domain" description="Bromo" evidence="4">
    <location>
        <begin position="108"/>
        <end position="180"/>
    </location>
</feature>
<dbReference type="GO" id="GO:0017025">
    <property type="term" value="F:TBP-class protein binding"/>
    <property type="evidence" value="ECO:0007669"/>
    <property type="project" value="InterPro"/>
</dbReference>
<dbReference type="InterPro" id="IPR001487">
    <property type="entry name" value="Bromodomain"/>
</dbReference>
<dbReference type="InterPro" id="IPR036427">
    <property type="entry name" value="Bromodomain-like_sf"/>
</dbReference>
<feature type="region of interest" description="Disordered" evidence="3">
    <location>
        <begin position="41"/>
        <end position="86"/>
    </location>
</feature>
<dbReference type="SUPFAM" id="SSF47370">
    <property type="entry name" value="Bromodomain"/>
    <property type="match status" value="1"/>
</dbReference>
<dbReference type="CDD" id="cd04369">
    <property type="entry name" value="Bromodomain"/>
    <property type="match status" value="1"/>
</dbReference>
<evidence type="ECO:0000256" key="3">
    <source>
        <dbReference type="SAM" id="MobiDB-lite"/>
    </source>
</evidence>
<dbReference type="Pfam" id="PF00439">
    <property type="entry name" value="Bromodomain"/>
    <property type="match status" value="1"/>
</dbReference>
<dbReference type="GO" id="GO:0051123">
    <property type="term" value="P:RNA polymerase II preinitiation complex assembly"/>
    <property type="evidence" value="ECO:0007669"/>
    <property type="project" value="TreeGrafter"/>
</dbReference>
<dbReference type="InterPro" id="IPR040240">
    <property type="entry name" value="TAF1"/>
</dbReference>
<dbReference type="EMBL" id="HBFB01025036">
    <property type="protein sequence ID" value="CAD8688593.1"/>
    <property type="molecule type" value="Transcribed_RNA"/>
</dbReference>
<dbReference type="PROSITE" id="PS50014">
    <property type="entry name" value="BROMODOMAIN_2"/>
    <property type="match status" value="1"/>
</dbReference>